<dbReference type="AlphaFoldDB" id="A0A382WBJ7"/>
<evidence type="ECO:0000313" key="1">
    <source>
        <dbReference type="EMBL" id="SVD55860.1"/>
    </source>
</evidence>
<organism evidence="1">
    <name type="scientific">marine metagenome</name>
    <dbReference type="NCBI Taxonomy" id="408172"/>
    <lineage>
        <taxon>unclassified sequences</taxon>
        <taxon>metagenomes</taxon>
        <taxon>ecological metagenomes</taxon>
    </lineage>
</organism>
<proteinExistence type="predicted"/>
<reference evidence="1" key="1">
    <citation type="submission" date="2018-05" db="EMBL/GenBank/DDBJ databases">
        <authorList>
            <person name="Lanie J.A."/>
            <person name="Ng W.-L."/>
            <person name="Kazmierczak K.M."/>
            <person name="Andrzejewski T.M."/>
            <person name="Davidsen T.M."/>
            <person name="Wayne K.J."/>
            <person name="Tettelin H."/>
            <person name="Glass J.I."/>
            <person name="Rusch D."/>
            <person name="Podicherti R."/>
            <person name="Tsui H.-C.T."/>
            <person name="Winkler M.E."/>
        </authorList>
    </citation>
    <scope>NUCLEOTIDE SEQUENCE</scope>
</reference>
<name>A0A382WBJ7_9ZZZZ</name>
<sequence>MAKLDAVFPELARLEDAERRDDAGDQFRRRDVKSRVA</sequence>
<gene>
    <name evidence="1" type="ORF">METZ01_LOCUS408714</name>
</gene>
<protein>
    <submittedName>
        <fullName evidence="1">Uncharacterized protein</fullName>
    </submittedName>
</protein>
<feature type="non-terminal residue" evidence="1">
    <location>
        <position position="37"/>
    </location>
</feature>
<dbReference type="EMBL" id="UINC01158359">
    <property type="protein sequence ID" value="SVD55860.1"/>
    <property type="molecule type" value="Genomic_DNA"/>
</dbReference>
<accession>A0A382WBJ7</accession>